<gene>
    <name evidence="1" type="ORF">FNJ47_05295</name>
</gene>
<protein>
    <recommendedName>
        <fullName evidence="3">DUF2256 domain-containing protein</fullName>
    </recommendedName>
</protein>
<accession>A0A6P1BCC9</accession>
<organism evidence="1 2">
    <name type="scientific">Bradyrhizobium uaiense</name>
    <dbReference type="NCBI Taxonomy" id="2594946"/>
    <lineage>
        <taxon>Bacteria</taxon>
        <taxon>Pseudomonadati</taxon>
        <taxon>Pseudomonadota</taxon>
        <taxon>Alphaproteobacteria</taxon>
        <taxon>Hyphomicrobiales</taxon>
        <taxon>Nitrobacteraceae</taxon>
        <taxon>Bradyrhizobium</taxon>
    </lineage>
</organism>
<sequence>MQNSCESISHGRGARCAVCDGKFGLIRHYSWRTPLCSQKCVDRFKARRAGDASWLAWLQVILNQPPRTA</sequence>
<dbReference type="EMBL" id="VKHP01000011">
    <property type="protein sequence ID" value="NEU95261.1"/>
    <property type="molecule type" value="Genomic_DNA"/>
</dbReference>
<reference evidence="1 2" key="1">
    <citation type="journal article" date="2020" name="Arch. Microbiol.">
        <title>Bradyrhizobium uaiense sp. nov., a new highly efficient cowpea symbiont.</title>
        <authorList>
            <person name="Cabral Michel D."/>
            <person name="Azarias Guimaraes A."/>
            <person name="Martins da Costa E."/>
            <person name="Soares de Carvalho T."/>
            <person name="Balsanelli E."/>
            <person name="Willems A."/>
            <person name="Maltempi de Souza E."/>
            <person name="de Souza Moreira F.M."/>
        </authorList>
    </citation>
    <scope>NUCLEOTIDE SEQUENCE [LARGE SCALE GENOMIC DNA]</scope>
    <source>
        <strain evidence="1 2">UFLA 03-164</strain>
    </source>
</reference>
<dbReference type="AlphaFoldDB" id="A0A6P1BCC9"/>
<evidence type="ECO:0000313" key="2">
    <source>
        <dbReference type="Proteomes" id="UP000468531"/>
    </source>
</evidence>
<dbReference type="Proteomes" id="UP000468531">
    <property type="component" value="Unassembled WGS sequence"/>
</dbReference>
<evidence type="ECO:0008006" key="3">
    <source>
        <dbReference type="Google" id="ProtNLM"/>
    </source>
</evidence>
<comment type="caution">
    <text evidence="1">The sequence shown here is derived from an EMBL/GenBank/DDBJ whole genome shotgun (WGS) entry which is preliminary data.</text>
</comment>
<keyword evidence="2" id="KW-1185">Reference proteome</keyword>
<proteinExistence type="predicted"/>
<evidence type="ECO:0000313" key="1">
    <source>
        <dbReference type="EMBL" id="NEU95261.1"/>
    </source>
</evidence>
<name>A0A6P1BCC9_9BRAD</name>